<dbReference type="AlphaFoldDB" id="A0A392VYP8"/>
<feature type="non-terminal residue" evidence="1">
    <location>
        <position position="1"/>
    </location>
</feature>
<reference evidence="1 2" key="1">
    <citation type="journal article" date="2018" name="Front. Plant Sci.">
        <title>Red Clover (Trifolium pratense) and Zigzag Clover (T. medium) - A Picture of Genomic Similarities and Differences.</title>
        <authorList>
            <person name="Dluhosova J."/>
            <person name="Istvanek J."/>
            <person name="Nedelnik J."/>
            <person name="Repkova J."/>
        </authorList>
    </citation>
    <scope>NUCLEOTIDE SEQUENCE [LARGE SCALE GENOMIC DNA]</scope>
    <source>
        <strain evidence="2">cv. 10/8</strain>
        <tissue evidence="1">Leaf</tissue>
    </source>
</reference>
<organism evidence="1 2">
    <name type="scientific">Trifolium medium</name>
    <dbReference type="NCBI Taxonomy" id="97028"/>
    <lineage>
        <taxon>Eukaryota</taxon>
        <taxon>Viridiplantae</taxon>
        <taxon>Streptophyta</taxon>
        <taxon>Embryophyta</taxon>
        <taxon>Tracheophyta</taxon>
        <taxon>Spermatophyta</taxon>
        <taxon>Magnoliopsida</taxon>
        <taxon>eudicotyledons</taxon>
        <taxon>Gunneridae</taxon>
        <taxon>Pentapetalae</taxon>
        <taxon>rosids</taxon>
        <taxon>fabids</taxon>
        <taxon>Fabales</taxon>
        <taxon>Fabaceae</taxon>
        <taxon>Papilionoideae</taxon>
        <taxon>50 kb inversion clade</taxon>
        <taxon>NPAAA clade</taxon>
        <taxon>Hologalegina</taxon>
        <taxon>IRL clade</taxon>
        <taxon>Trifolieae</taxon>
        <taxon>Trifolium</taxon>
    </lineage>
</organism>
<dbReference type="Proteomes" id="UP000265520">
    <property type="component" value="Unassembled WGS sequence"/>
</dbReference>
<name>A0A392VYP8_9FABA</name>
<evidence type="ECO:0000313" key="2">
    <source>
        <dbReference type="Proteomes" id="UP000265520"/>
    </source>
</evidence>
<proteinExistence type="predicted"/>
<comment type="caution">
    <text evidence="1">The sequence shown here is derived from an EMBL/GenBank/DDBJ whole genome shotgun (WGS) entry which is preliminary data.</text>
</comment>
<accession>A0A392VYP8</accession>
<dbReference type="EMBL" id="LXQA011331547">
    <property type="protein sequence ID" value="MCI93524.1"/>
    <property type="molecule type" value="Genomic_DNA"/>
</dbReference>
<evidence type="ECO:0000313" key="1">
    <source>
        <dbReference type="EMBL" id="MCI93524.1"/>
    </source>
</evidence>
<keyword evidence="2" id="KW-1185">Reference proteome</keyword>
<protein>
    <submittedName>
        <fullName evidence="1">Uncharacterized protein</fullName>
    </submittedName>
</protein>
<sequence>SCGDVGGEESKGYVVVVVVVDVVVLELHH</sequence>